<dbReference type="InterPro" id="IPR009339">
    <property type="entry name" value="DUF998"/>
</dbReference>
<keyword evidence="1" id="KW-1133">Transmembrane helix</keyword>
<feature type="transmembrane region" description="Helical" evidence="1">
    <location>
        <begin position="125"/>
        <end position="145"/>
    </location>
</feature>
<feature type="transmembrane region" description="Helical" evidence="1">
    <location>
        <begin position="55"/>
        <end position="73"/>
    </location>
</feature>
<dbReference type="Pfam" id="PF06197">
    <property type="entry name" value="DUF998"/>
    <property type="match status" value="1"/>
</dbReference>
<feature type="transmembrane region" description="Helical" evidence="1">
    <location>
        <begin position="205"/>
        <end position="222"/>
    </location>
</feature>
<accession>A0ABV7Y9R6</accession>
<evidence type="ECO:0000313" key="3">
    <source>
        <dbReference type="Proteomes" id="UP001595699"/>
    </source>
</evidence>
<evidence type="ECO:0000313" key="2">
    <source>
        <dbReference type="EMBL" id="MFC3761867.1"/>
    </source>
</evidence>
<name>A0ABV7Y9R6_9ACTN</name>
<organism evidence="2 3">
    <name type="scientific">Tenggerimyces flavus</name>
    <dbReference type="NCBI Taxonomy" id="1708749"/>
    <lineage>
        <taxon>Bacteria</taxon>
        <taxon>Bacillati</taxon>
        <taxon>Actinomycetota</taxon>
        <taxon>Actinomycetes</taxon>
        <taxon>Propionibacteriales</taxon>
        <taxon>Nocardioidaceae</taxon>
        <taxon>Tenggerimyces</taxon>
    </lineage>
</organism>
<sequence>MSSPRSLLLAGAIGGVLVPVVLLLDGATRPGFSPWHHGASQLGTDDRGWLQTANFVLGGVLFLGFATGVRAALRRGRGTGRGAIWAPVLLAVSGLALIVAGIVPTDPALGYPPGEPTIVTTAGRIHGLAGLLLFAGLAATPLVLARRLDELTDPSGSSGPDRRWRHWSRTCGILVLVLAIAAGTAFRLDLEGTLSPAPAGALEQAALLIGFAWTVAASLHLYRHTPADQPAWSRR</sequence>
<feature type="transmembrane region" description="Helical" evidence="1">
    <location>
        <begin position="85"/>
        <end position="105"/>
    </location>
</feature>
<feature type="transmembrane region" description="Helical" evidence="1">
    <location>
        <begin position="166"/>
        <end position="185"/>
    </location>
</feature>
<evidence type="ECO:0000256" key="1">
    <source>
        <dbReference type="SAM" id="Phobius"/>
    </source>
</evidence>
<keyword evidence="1" id="KW-0812">Transmembrane</keyword>
<keyword evidence="1" id="KW-0472">Membrane</keyword>
<dbReference type="RefSeq" id="WP_239553872.1">
    <property type="nucleotide sequence ID" value="NZ_JAFBCM010000001.1"/>
</dbReference>
<gene>
    <name evidence="2" type="ORF">ACFOUW_13575</name>
</gene>
<proteinExistence type="predicted"/>
<dbReference type="Proteomes" id="UP001595699">
    <property type="component" value="Unassembled WGS sequence"/>
</dbReference>
<dbReference type="EMBL" id="JBHRZH010000010">
    <property type="protein sequence ID" value="MFC3761867.1"/>
    <property type="molecule type" value="Genomic_DNA"/>
</dbReference>
<comment type="caution">
    <text evidence="2">The sequence shown here is derived from an EMBL/GenBank/DDBJ whole genome shotgun (WGS) entry which is preliminary data.</text>
</comment>
<protein>
    <submittedName>
        <fullName evidence="2">DUF998 domain-containing protein</fullName>
    </submittedName>
</protein>
<reference evidence="3" key="1">
    <citation type="journal article" date="2019" name="Int. J. Syst. Evol. Microbiol.">
        <title>The Global Catalogue of Microorganisms (GCM) 10K type strain sequencing project: providing services to taxonomists for standard genome sequencing and annotation.</title>
        <authorList>
            <consortium name="The Broad Institute Genomics Platform"/>
            <consortium name="The Broad Institute Genome Sequencing Center for Infectious Disease"/>
            <person name="Wu L."/>
            <person name="Ma J."/>
        </authorList>
    </citation>
    <scope>NUCLEOTIDE SEQUENCE [LARGE SCALE GENOMIC DNA]</scope>
    <source>
        <strain evidence="3">CGMCC 4.7241</strain>
    </source>
</reference>
<keyword evidence="3" id="KW-1185">Reference proteome</keyword>